<sequence>MKIVILIAGAGALGSVCRYALSGAVYAALGQNFPYGTLVVNVIGSFLLGLLMQMGLNTDLIPPHLRTVVAIGFLGAFTTFSTFTYETVQFIQDGAWGSAALNIATSLILGIAAVIAGIYTGRLFAGGT</sequence>
<dbReference type="GO" id="GO:0005886">
    <property type="term" value="C:plasma membrane"/>
    <property type="evidence" value="ECO:0007669"/>
    <property type="project" value="UniProtKB-SubCell"/>
</dbReference>
<evidence type="ECO:0000256" key="5">
    <source>
        <dbReference type="ARBA" id="ARBA00023136"/>
    </source>
</evidence>
<comment type="similarity">
    <text evidence="7 10">Belongs to the fluoride channel Fluc/FEX (TC 1.A.43) family.</text>
</comment>
<keyword evidence="5 10" id="KW-0472">Membrane</keyword>
<organism evidence="11 12">
    <name type="scientific">Dehalogenimonas etheniformans</name>
    <dbReference type="NCBI Taxonomy" id="1536648"/>
    <lineage>
        <taxon>Bacteria</taxon>
        <taxon>Bacillati</taxon>
        <taxon>Chloroflexota</taxon>
        <taxon>Dehalococcoidia</taxon>
        <taxon>Dehalococcoidales</taxon>
        <taxon>Dehalococcoidaceae</taxon>
        <taxon>Dehalogenimonas</taxon>
    </lineage>
</organism>
<evidence type="ECO:0000256" key="10">
    <source>
        <dbReference type="HAMAP-Rule" id="MF_00454"/>
    </source>
</evidence>
<keyword evidence="3 10" id="KW-0812">Transmembrane</keyword>
<evidence type="ECO:0000256" key="1">
    <source>
        <dbReference type="ARBA" id="ARBA00004651"/>
    </source>
</evidence>
<comment type="caution">
    <text evidence="11">The sequence shown here is derived from an EMBL/GenBank/DDBJ whole genome shotgun (WGS) entry which is preliminary data.</text>
</comment>
<keyword evidence="4 10" id="KW-1133">Transmembrane helix</keyword>
<keyword evidence="10" id="KW-0479">Metal-binding</keyword>
<dbReference type="GO" id="GO:0062054">
    <property type="term" value="F:fluoride channel activity"/>
    <property type="evidence" value="ECO:0007669"/>
    <property type="project" value="UniProtKB-UniRule"/>
</dbReference>
<keyword evidence="10" id="KW-0813">Transport</keyword>
<feature type="transmembrane region" description="Helical" evidence="10">
    <location>
        <begin position="95"/>
        <end position="119"/>
    </location>
</feature>
<dbReference type="PANTHER" id="PTHR28259">
    <property type="entry name" value="FLUORIDE EXPORT PROTEIN 1-RELATED"/>
    <property type="match status" value="1"/>
</dbReference>
<evidence type="ECO:0000256" key="6">
    <source>
        <dbReference type="ARBA" id="ARBA00023303"/>
    </source>
</evidence>
<feature type="transmembrane region" description="Helical" evidence="10">
    <location>
        <begin position="64"/>
        <end position="83"/>
    </location>
</feature>
<dbReference type="InterPro" id="IPR003691">
    <property type="entry name" value="FluC"/>
</dbReference>
<gene>
    <name evidence="10 11" type="primary">crcB</name>
    <name evidence="10" type="synonym">fluC</name>
    <name evidence="11" type="ORF">JP09_007690</name>
</gene>
<keyword evidence="6 10" id="KW-0407">Ion channel</keyword>
<comment type="function">
    <text evidence="9 10">Fluoride-specific ion channel. Important for reducing fluoride concentration in the cell, thus reducing its toxicity.</text>
</comment>
<evidence type="ECO:0000256" key="9">
    <source>
        <dbReference type="ARBA" id="ARBA00049940"/>
    </source>
</evidence>
<proteinExistence type="inferred from homology"/>
<dbReference type="GO" id="GO:0046872">
    <property type="term" value="F:metal ion binding"/>
    <property type="evidence" value="ECO:0007669"/>
    <property type="project" value="UniProtKB-KW"/>
</dbReference>
<dbReference type="HAMAP" id="MF_00454">
    <property type="entry name" value="FluC"/>
    <property type="match status" value="1"/>
</dbReference>
<dbReference type="Pfam" id="PF02537">
    <property type="entry name" value="CRCB"/>
    <property type="match status" value="1"/>
</dbReference>
<keyword evidence="10" id="KW-0915">Sodium</keyword>
<evidence type="ECO:0000256" key="7">
    <source>
        <dbReference type="ARBA" id="ARBA00035120"/>
    </source>
</evidence>
<dbReference type="AlphaFoldDB" id="A0A2P5P5P1"/>
<dbReference type="RefSeq" id="WP_102330628.1">
    <property type="nucleotide sequence ID" value="NZ_CP058566.2"/>
</dbReference>
<dbReference type="NCBIfam" id="TIGR00494">
    <property type="entry name" value="crcB"/>
    <property type="match status" value="1"/>
</dbReference>
<evidence type="ECO:0000256" key="4">
    <source>
        <dbReference type="ARBA" id="ARBA00022989"/>
    </source>
</evidence>
<dbReference type="OrthoDB" id="9815830at2"/>
<feature type="binding site" evidence="10">
    <location>
        <position position="75"/>
    </location>
    <ligand>
        <name>Na(+)</name>
        <dbReference type="ChEBI" id="CHEBI:29101"/>
        <note>structural</note>
    </ligand>
</feature>
<dbReference type="EMBL" id="JQAN02000011">
    <property type="protein sequence ID" value="PPD57616.1"/>
    <property type="molecule type" value="Genomic_DNA"/>
</dbReference>
<evidence type="ECO:0000256" key="8">
    <source>
        <dbReference type="ARBA" id="ARBA00035585"/>
    </source>
</evidence>
<feature type="binding site" evidence="10">
    <location>
        <position position="78"/>
    </location>
    <ligand>
        <name>Na(+)</name>
        <dbReference type="ChEBI" id="CHEBI:29101"/>
        <note>structural</note>
    </ligand>
</feature>
<evidence type="ECO:0000256" key="3">
    <source>
        <dbReference type="ARBA" id="ARBA00022692"/>
    </source>
</evidence>
<comment type="subcellular location">
    <subcellularLocation>
        <location evidence="1 10">Cell membrane</location>
        <topology evidence="1 10">Multi-pass membrane protein</topology>
    </subcellularLocation>
</comment>
<name>A0A2P5P5P1_9CHLR</name>
<evidence type="ECO:0000313" key="11">
    <source>
        <dbReference type="EMBL" id="PPD57616.1"/>
    </source>
</evidence>
<protein>
    <recommendedName>
        <fullName evidence="10">Fluoride-specific ion channel FluC</fullName>
    </recommendedName>
</protein>
<feature type="transmembrane region" description="Helical" evidence="10">
    <location>
        <begin position="32"/>
        <end position="52"/>
    </location>
</feature>
<dbReference type="GO" id="GO:0140114">
    <property type="term" value="P:cellular detoxification of fluoride"/>
    <property type="evidence" value="ECO:0007669"/>
    <property type="project" value="UniProtKB-UniRule"/>
</dbReference>
<keyword evidence="12" id="KW-1185">Reference proteome</keyword>
<evidence type="ECO:0000256" key="2">
    <source>
        <dbReference type="ARBA" id="ARBA00022475"/>
    </source>
</evidence>
<accession>A0A2P5P5P1</accession>
<comment type="catalytic activity">
    <reaction evidence="8">
        <text>fluoride(in) = fluoride(out)</text>
        <dbReference type="Rhea" id="RHEA:76159"/>
        <dbReference type="ChEBI" id="CHEBI:17051"/>
    </reaction>
    <physiologicalReaction direction="left-to-right" evidence="8">
        <dbReference type="Rhea" id="RHEA:76160"/>
    </physiologicalReaction>
</comment>
<dbReference type="PANTHER" id="PTHR28259:SF1">
    <property type="entry name" value="FLUORIDE EXPORT PROTEIN 1-RELATED"/>
    <property type="match status" value="1"/>
</dbReference>
<dbReference type="Proteomes" id="UP000235653">
    <property type="component" value="Unassembled WGS sequence"/>
</dbReference>
<keyword evidence="2 10" id="KW-1003">Cell membrane</keyword>
<comment type="activity regulation">
    <text evidence="10">Na(+) is not transported, but it plays an essential structural role and its presence is essential for fluoride channel function.</text>
</comment>
<reference evidence="11 12" key="1">
    <citation type="journal article" date="2017" name="ISME J.">
        <title>Grape pomace compost harbors organohalide-respiring Dehalogenimonas species with novel reductive dehalogenase genes.</title>
        <authorList>
            <person name="Yang Y."/>
            <person name="Higgins S.A."/>
            <person name="Yan J."/>
            <person name="Simsir B."/>
            <person name="Chourey K."/>
            <person name="Iyer R."/>
            <person name="Hettich R.L."/>
            <person name="Baldwin B."/>
            <person name="Ogles D.M."/>
            <person name="Loffler F.E."/>
        </authorList>
    </citation>
    <scope>NUCLEOTIDE SEQUENCE [LARGE SCALE GENOMIC DNA]</scope>
    <source>
        <strain evidence="11 12">GP</strain>
    </source>
</reference>
<keyword evidence="10" id="KW-0406">Ion transport</keyword>
<evidence type="ECO:0000313" key="12">
    <source>
        <dbReference type="Proteomes" id="UP000235653"/>
    </source>
</evidence>